<reference evidence="5" key="1">
    <citation type="journal article" date="2023" name="Commun. Biol.">
        <title>Genome analysis of Parmales, the sister group of diatoms, reveals the evolutionary specialization of diatoms from phago-mixotrophs to photoautotrophs.</title>
        <authorList>
            <person name="Ban H."/>
            <person name="Sato S."/>
            <person name="Yoshikawa S."/>
            <person name="Yamada K."/>
            <person name="Nakamura Y."/>
            <person name="Ichinomiya M."/>
            <person name="Sato N."/>
            <person name="Blanc-Mathieu R."/>
            <person name="Endo H."/>
            <person name="Kuwata A."/>
            <person name="Ogata H."/>
        </authorList>
    </citation>
    <scope>NUCLEOTIDE SEQUENCE [LARGE SCALE GENOMIC DNA]</scope>
    <source>
        <strain evidence="5">NIES 3699</strain>
    </source>
</reference>
<dbReference type="Gene3D" id="3.40.50.1820">
    <property type="entry name" value="alpha/beta hydrolase"/>
    <property type="match status" value="1"/>
</dbReference>
<gene>
    <name evidence="4" type="ORF">TrVE_jg5216</name>
</gene>
<dbReference type="InterPro" id="IPR029058">
    <property type="entry name" value="AB_hydrolase_fold"/>
</dbReference>
<evidence type="ECO:0000313" key="5">
    <source>
        <dbReference type="Proteomes" id="UP001165160"/>
    </source>
</evidence>
<feature type="compositionally biased region" description="Basic residues" evidence="1">
    <location>
        <begin position="222"/>
        <end position="243"/>
    </location>
</feature>
<evidence type="ECO:0000259" key="3">
    <source>
        <dbReference type="Pfam" id="PF00561"/>
    </source>
</evidence>
<evidence type="ECO:0000313" key="4">
    <source>
        <dbReference type="EMBL" id="GMH49676.1"/>
    </source>
</evidence>
<evidence type="ECO:0000256" key="2">
    <source>
        <dbReference type="SAM" id="Phobius"/>
    </source>
</evidence>
<dbReference type="Pfam" id="PF00561">
    <property type="entry name" value="Abhydrolase_1"/>
    <property type="match status" value="1"/>
</dbReference>
<keyword evidence="2" id="KW-1133">Transmembrane helix</keyword>
<dbReference type="SUPFAM" id="SSF53474">
    <property type="entry name" value="alpha/beta-Hydrolases"/>
    <property type="match status" value="1"/>
</dbReference>
<keyword evidence="2" id="KW-0812">Transmembrane</keyword>
<organism evidence="4 5">
    <name type="scientific">Triparma verrucosa</name>
    <dbReference type="NCBI Taxonomy" id="1606542"/>
    <lineage>
        <taxon>Eukaryota</taxon>
        <taxon>Sar</taxon>
        <taxon>Stramenopiles</taxon>
        <taxon>Ochrophyta</taxon>
        <taxon>Bolidophyceae</taxon>
        <taxon>Parmales</taxon>
        <taxon>Triparmaceae</taxon>
        <taxon>Triparma</taxon>
    </lineage>
</organism>
<feature type="region of interest" description="Disordered" evidence="1">
    <location>
        <begin position="216"/>
        <end position="243"/>
    </location>
</feature>
<name>A0A9W6ZCH1_9STRA</name>
<dbReference type="EMBL" id="BRXX01000601">
    <property type="protein sequence ID" value="GMH49676.1"/>
    <property type="molecule type" value="Genomic_DNA"/>
</dbReference>
<accession>A0A9W6ZCH1</accession>
<feature type="transmembrane region" description="Helical" evidence="2">
    <location>
        <begin position="54"/>
        <end position="74"/>
    </location>
</feature>
<dbReference type="Proteomes" id="UP001165160">
    <property type="component" value="Unassembled WGS sequence"/>
</dbReference>
<comment type="caution">
    <text evidence="4">The sequence shown here is derived from an EMBL/GenBank/DDBJ whole genome shotgun (WGS) entry which is preliminary data.</text>
</comment>
<feature type="domain" description="AB hydrolase-1" evidence="3">
    <location>
        <begin position="1"/>
        <end position="194"/>
    </location>
</feature>
<keyword evidence="2" id="KW-0472">Membrane</keyword>
<evidence type="ECO:0000256" key="1">
    <source>
        <dbReference type="SAM" id="MobiDB-lite"/>
    </source>
</evidence>
<dbReference type="InterPro" id="IPR000073">
    <property type="entry name" value="AB_hydrolase_1"/>
</dbReference>
<sequence>MEHLGWEKCEAYLGYSTGVQVGLELVTMYPDLVERLVLLNGAHGQLLHSLLQPFFRVPLLGGIFHVLLIFILRYERFWEPLRRVVISISTMLRVCVFKPVGFITARHYEHYATNYFLDFFNYSIEHSKNYMKYPHALDCHSSFHLLHTIEQKTLIVTGMLDVLTPAYHSYEMHALMPNSTLLCKTLGTHFVLLEYPEEVGGAIVKFIEEENEDRILQSSKSKSAKVNKTKSRSKSRSRSKSKS</sequence>
<keyword evidence="5" id="KW-1185">Reference proteome</keyword>
<protein>
    <recommendedName>
        <fullName evidence="3">AB hydrolase-1 domain-containing protein</fullName>
    </recommendedName>
</protein>
<proteinExistence type="predicted"/>
<dbReference type="AlphaFoldDB" id="A0A9W6ZCH1"/>